<evidence type="ECO:0000313" key="2">
    <source>
        <dbReference type="EMBL" id="KAF9503704.1"/>
    </source>
</evidence>
<reference evidence="2" key="1">
    <citation type="journal article" date="2020" name="Nat. Commun.">
        <title>Large-scale genome sequencing of mycorrhizal fungi provides insights into the early evolution of symbiotic traits.</title>
        <authorList>
            <person name="Miyauchi S."/>
            <person name="Kiss E."/>
            <person name="Kuo A."/>
            <person name="Drula E."/>
            <person name="Kohler A."/>
            <person name="Sanchez-Garcia M."/>
            <person name="Morin E."/>
            <person name="Andreopoulos B."/>
            <person name="Barry K.W."/>
            <person name="Bonito G."/>
            <person name="Buee M."/>
            <person name="Carver A."/>
            <person name="Chen C."/>
            <person name="Cichocki N."/>
            <person name="Clum A."/>
            <person name="Culley D."/>
            <person name="Crous P.W."/>
            <person name="Fauchery L."/>
            <person name="Girlanda M."/>
            <person name="Hayes R.D."/>
            <person name="Keri Z."/>
            <person name="LaButti K."/>
            <person name="Lipzen A."/>
            <person name="Lombard V."/>
            <person name="Magnuson J."/>
            <person name="Maillard F."/>
            <person name="Murat C."/>
            <person name="Nolan M."/>
            <person name="Ohm R.A."/>
            <person name="Pangilinan J."/>
            <person name="Pereira M.F."/>
            <person name="Perotto S."/>
            <person name="Peter M."/>
            <person name="Pfister S."/>
            <person name="Riley R."/>
            <person name="Sitrit Y."/>
            <person name="Stielow J.B."/>
            <person name="Szollosi G."/>
            <person name="Zifcakova L."/>
            <person name="Stursova M."/>
            <person name="Spatafora J.W."/>
            <person name="Tedersoo L."/>
            <person name="Vaario L.M."/>
            <person name="Yamada A."/>
            <person name="Yan M."/>
            <person name="Wang P."/>
            <person name="Xu J."/>
            <person name="Bruns T."/>
            <person name="Baldrian P."/>
            <person name="Vilgalys R."/>
            <person name="Dunand C."/>
            <person name="Henrissat B."/>
            <person name="Grigoriev I.V."/>
            <person name="Hibbett D."/>
            <person name="Nagy L.G."/>
            <person name="Martin F.M."/>
        </authorList>
    </citation>
    <scope>NUCLEOTIDE SEQUENCE</scope>
    <source>
        <strain evidence="2">UP504</strain>
    </source>
</reference>
<name>A0A9P6ADG1_9AGAM</name>
<feature type="compositionally biased region" description="Basic and acidic residues" evidence="1">
    <location>
        <begin position="154"/>
        <end position="167"/>
    </location>
</feature>
<feature type="region of interest" description="Disordered" evidence="1">
    <location>
        <begin position="77"/>
        <end position="126"/>
    </location>
</feature>
<proteinExistence type="predicted"/>
<dbReference type="AlphaFoldDB" id="A0A9P6ADG1"/>
<dbReference type="Proteomes" id="UP000886523">
    <property type="component" value="Unassembled WGS sequence"/>
</dbReference>
<accession>A0A9P6ADG1</accession>
<organism evidence="2 3">
    <name type="scientific">Hydnum rufescens UP504</name>
    <dbReference type="NCBI Taxonomy" id="1448309"/>
    <lineage>
        <taxon>Eukaryota</taxon>
        <taxon>Fungi</taxon>
        <taxon>Dikarya</taxon>
        <taxon>Basidiomycota</taxon>
        <taxon>Agaricomycotina</taxon>
        <taxon>Agaricomycetes</taxon>
        <taxon>Cantharellales</taxon>
        <taxon>Hydnaceae</taxon>
        <taxon>Hydnum</taxon>
    </lineage>
</organism>
<feature type="region of interest" description="Disordered" evidence="1">
    <location>
        <begin position="17"/>
        <end position="58"/>
    </location>
</feature>
<dbReference type="EMBL" id="MU129313">
    <property type="protein sequence ID" value="KAF9503704.1"/>
    <property type="molecule type" value="Genomic_DNA"/>
</dbReference>
<feature type="region of interest" description="Disordered" evidence="1">
    <location>
        <begin position="144"/>
        <end position="167"/>
    </location>
</feature>
<sequence>MICDPLELLARLQRARSLPSSLSTPTSLEDPQLPTVLPLSTPSSPDAHERHQSELSNFPHTSLLDLARALPYANKVSPSLNANGSPRPTAPQQNGSPAAPPISSPNHDDHLPRLHSTSDLIPEEIEGRTISKYHALERRILGDDSMTLSGRSPQDAEHRALRSENRKPVQRLAMTAVMISSFF</sequence>
<protein>
    <submittedName>
        <fullName evidence="2">Uncharacterized protein</fullName>
    </submittedName>
</protein>
<evidence type="ECO:0000256" key="1">
    <source>
        <dbReference type="SAM" id="MobiDB-lite"/>
    </source>
</evidence>
<comment type="caution">
    <text evidence="2">The sequence shown here is derived from an EMBL/GenBank/DDBJ whole genome shotgun (WGS) entry which is preliminary data.</text>
</comment>
<feature type="compositionally biased region" description="Polar residues" evidence="1">
    <location>
        <begin position="77"/>
        <end position="96"/>
    </location>
</feature>
<keyword evidence="3" id="KW-1185">Reference proteome</keyword>
<feature type="compositionally biased region" description="Low complexity" evidence="1">
    <location>
        <begin position="17"/>
        <end position="45"/>
    </location>
</feature>
<gene>
    <name evidence="2" type="ORF">BS47DRAFT_777260</name>
</gene>
<evidence type="ECO:0000313" key="3">
    <source>
        <dbReference type="Proteomes" id="UP000886523"/>
    </source>
</evidence>